<dbReference type="Pfam" id="PF09084">
    <property type="entry name" value="NMT1"/>
    <property type="match status" value="1"/>
</dbReference>
<feature type="chain" id="PRO_5046881658" evidence="1">
    <location>
        <begin position="25"/>
        <end position="327"/>
    </location>
</feature>
<protein>
    <submittedName>
        <fullName evidence="3">ABC transporter substrate-binding protein</fullName>
    </submittedName>
</protein>
<evidence type="ECO:0000256" key="1">
    <source>
        <dbReference type="SAM" id="SignalP"/>
    </source>
</evidence>
<name>A0ABZ0S0M4_9BACI</name>
<proteinExistence type="predicted"/>
<feature type="domain" description="SsuA/THI5-like" evidence="2">
    <location>
        <begin position="40"/>
        <end position="253"/>
    </location>
</feature>
<sequence>MKAMIRCFSFLALLLLLVGCQSQESEGKEKVQLFLDWTPNTNHTGIYVAKEKGFFEEEGLDVEIMLPGEVSTEQIIGSGKGQFGISFQSQVTQARSENLPIVSIAAIIQKDTSGYYTPKSKGIETPKDFEGRVYGAYGSELEKASLQAVMNKEGGDASKINMVQVGNTDYFIAMERDIDFVSIFYAWTGIEGELRGADMNFIQPADFAPELDTYSPLIITSDDMIENDPETVQAFINAVYKGYEFAINNPEEAADILIEAEPDLNPELVQRSQEWLSPRYKEGAEAWGVQEASRWERYANFMIENKIIESVDIQKAFNNEFIEKAMK</sequence>
<reference evidence="3 4" key="1">
    <citation type="submission" date="2023-09" db="EMBL/GenBank/DDBJ databases">
        <authorList>
            <person name="Page C.A."/>
            <person name="Perez-Diaz I.M."/>
        </authorList>
    </citation>
    <scope>NUCLEOTIDE SEQUENCE [LARGE SCALE GENOMIC DNA]</scope>
    <source>
        <strain evidence="3 4">Ll15</strain>
    </source>
</reference>
<dbReference type="Proteomes" id="UP001322664">
    <property type="component" value="Chromosome"/>
</dbReference>
<dbReference type="Gene3D" id="3.40.190.10">
    <property type="entry name" value="Periplasmic binding protein-like II"/>
    <property type="match status" value="2"/>
</dbReference>
<gene>
    <name evidence="3" type="ORF">R6U77_06010</name>
</gene>
<keyword evidence="4" id="KW-1185">Reference proteome</keyword>
<dbReference type="InterPro" id="IPR027939">
    <property type="entry name" value="NMT1/THI5"/>
</dbReference>
<dbReference type="PROSITE" id="PS51257">
    <property type="entry name" value="PROKAR_LIPOPROTEIN"/>
    <property type="match status" value="1"/>
</dbReference>
<keyword evidence="1" id="KW-0732">Signal</keyword>
<accession>A0ABZ0S0M4</accession>
<dbReference type="PANTHER" id="PTHR31528">
    <property type="entry name" value="4-AMINO-5-HYDROXYMETHYL-2-METHYLPYRIMIDINE PHOSPHATE SYNTHASE THI11-RELATED"/>
    <property type="match status" value="1"/>
</dbReference>
<feature type="signal peptide" evidence="1">
    <location>
        <begin position="1"/>
        <end position="24"/>
    </location>
</feature>
<dbReference type="RefSeq" id="WP_319837790.1">
    <property type="nucleotide sequence ID" value="NZ_CP137624.1"/>
</dbReference>
<organism evidence="3 4">
    <name type="scientific">Lysinibacillus louembei</name>
    <dbReference type="NCBI Taxonomy" id="1470088"/>
    <lineage>
        <taxon>Bacteria</taxon>
        <taxon>Bacillati</taxon>
        <taxon>Bacillota</taxon>
        <taxon>Bacilli</taxon>
        <taxon>Bacillales</taxon>
        <taxon>Bacillaceae</taxon>
        <taxon>Lysinibacillus</taxon>
    </lineage>
</organism>
<evidence type="ECO:0000313" key="4">
    <source>
        <dbReference type="Proteomes" id="UP001322664"/>
    </source>
</evidence>
<evidence type="ECO:0000259" key="2">
    <source>
        <dbReference type="Pfam" id="PF09084"/>
    </source>
</evidence>
<dbReference type="EMBL" id="CP137624">
    <property type="protein sequence ID" value="WPK13240.1"/>
    <property type="molecule type" value="Genomic_DNA"/>
</dbReference>
<dbReference type="SUPFAM" id="SSF53850">
    <property type="entry name" value="Periplasmic binding protein-like II"/>
    <property type="match status" value="1"/>
</dbReference>
<dbReference type="InterPro" id="IPR015168">
    <property type="entry name" value="SsuA/THI5"/>
</dbReference>
<evidence type="ECO:0000313" key="3">
    <source>
        <dbReference type="EMBL" id="WPK13240.1"/>
    </source>
</evidence>
<dbReference type="PANTHER" id="PTHR31528:SF3">
    <property type="entry name" value="THIAMINE BIOSYNTHESIS PROTEIN HI_0357-RELATED"/>
    <property type="match status" value="1"/>
</dbReference>